<dbReference type="EMBL" id="CP114040">
    <property type="protein sequence ID" value="WAS91259.1"/>
    <property type="molecule type" value="Genomic_DNA"/>
</dbReference>
<organism evidence="2 3">
    <name type="scientific">Nannocystis punicea</name>
    <dbReference type="NCBI Taxonomy" id="2995304"/>
    <lineage>
        <taxon>Bacteria</taxon>
        <taxon>Pseudomonadati</taxon>
        <taxon>Myxococcota</taxon>
        <taxon>Polyangia</taxon>
        <taxon>Nannocystales</taxon>
        <taxon>Nannocystaceae</taxon>
        <taxon>Nannocystis</taxon>
    </lineage>
</organism>
<keyword evidence="1" id="KW-0472">Membrane</keyword>
<sequence>MSDLELHIPPPRELTRAWHRSVTLTVPPADVLEHLRQVLPTVADGRYRPVLTVDGETFRWQLRPTKEKQLGLEIFGVLHKRDDGGSRLDLHWEGLLPKPLQLLADPLLMGAALAVFLFLALSWPLAIVFGLLLLVRAVVVLDQDRSDVRAAIAEMVRTLAVAVRPLELPAAPGSYREAHEVGPESERAQP</sequence>
<keyword evidence="1" id="KW-1133">Transmembrane helix</keyword>
<feature type="transmembrane region" description="Helical" evidence="1">
    <location>
        <begin position="107"/>
        <end position="135"/>
    </location>
</feature>
<protein>
    <submittedName>
        <fullName evidence="2">Uncharacterized protein</fullName>
    </submittedName>
</protein>
<evidence type="ECO:0000256" key="1">
    <source>
        <dbReference type="SAM" id="Phobius"/>
    </source>
</evidence>
<dbReference type="Proteomes" id="UP001164459">
    <property type="component" value="Chromosome"/>
</dbReference>
<evidence type="ECO:0000313" key="3">
    <source>
        <dbReference type="Proteomes" id="UP001164459"/>
    </source>
</evidence>
<keyword evidence="3" id="KW-1185">Reference proteome</keyword>
<proteinExistence type="predicted"/>
<keyword evidence="1" id="KW-0812">Transmembrane</keyword>
<evidence type="ECO:0000313" key="2">
    <source>
        <dbReference type="EMBL" id="WAS91259.1"/>
    </source>
</evidence>
<gene>
    <name evidence="2" type="ORF">O0S08_34160</name>
</gene>
<reference evidence="2" key="1">
    <citation type="submission" date="2022-11" db="EMBL/GenBank/DDBJ databases">
        <title>Minimal conservation of predation-associated metabolite biosynthetic gene clusters underscores biosynthetic potential of Myxococcota including descriptions for ten novel species: Archangium lansinium sp. nov., Myxococcus landrumus sp. nov., Nannocystis bai.</title>
        <authorList>
            <person name="Ahearne A."/>
            <person name="Stevens C."/>
            <person name="Dowd S."/>
        </authorList>
    </citation>
    <scope>NUCLEOTIDE SEQUENCE</scope>
    <source>
        <strain evidence="2">Fl3</strain>
    </source>
</reference>
<name>A0ABY7GWA7_9BACT</name>
<dbReference type="RefSeq" id="WP_269033623.1">
    <property type="nucleotide sequence ID" value="NZ_CP114040.1"/>
</dbReference>
<accession>A0ABY7GWA7</accession>